<dbReference type="InterPro" id="IPR000719">
    <property type="entry name" value="Prot_kinase_dom"/>
</dbReference>
<dbReference type="AlphaFoldDB" id="A0A1Y3BHA0"/>
<dbReference type="InterPro" id="IPR045269">
    <property type="entry name" value="Atg1-like"/>
</dbReference>
<dbReference type="PANTHER" id="PTHR24348:SF22">
    <property type="entry name" value="NON-SPECIFIC SERINE_THREONINE PROTEIN KINASE"/>
    <property type="match status" value="1"/>
</dbReference>
<protein>
    <recommendedName>
        <fullName evidence="5">Protein kinase domain-containing protein</fullName>
    </recommendedName>
</protein>
<dbReference type="PROSITE" id="PS50011">
    <property type="entry name" value="PROTEIN_KINASE_DOM"/>
    <property type="match status" value="1"/>
</dbReference>
<sequence length="89" mass="10409">NPKKQVAIKRITKKNLSRSQNLLKKEIKILQELTELHHENVVCLLDCKETTQYVYLVMEYCNGGDLADYLNATKRTLSESTIRIFLRQI</sequence>
<keyword evidence="4" id="KW-0067">ATP-binding</keyword>
<dbReference type="SUPFAM" id="SSF56112">
    <property type="entry name" value="Protein kinase-like (PK-like)"/>
    <property type="match status" value="1"/>
</dbReference>
<proteinExistence type="predicted"/>
<name>A0A1Y3BHA0_EURMA</name>
<dbReference type="GO" id="GO:0005524">
    <property type="term" value="F:ATP binding"/>
    <property type="evidence" value="ECO:0007669"/>
    <property type="project" value="UniProtKB-KW"/>
</dbReference>
<evidence type="ECO:0000256" key="4">
    <source>
        <dbReference type="ARBA" id="ARBA00022840"/>
    </source>
</evidence>
<keyword evidence="7" id="KW-1185">Reference proteome</keyword>
<dbReference type="GO" id="GO:0005776">
    <property type="term" value="C:autophagosome"/>
    <property type="evidence" value="ECO:0007669"/>
    <property type="project" value="TreeGrafter"/>
</dbReference>
<keyword evidence="3" id="KW-0418">Kinase</keyword>
<dbReference type="GO" id="GO:0042594">
    <property type="term" value="P:response to starvation"/>
    <property type="evidence" value="ECO:0007669"/>
    <property type="project" value="TreeGrafter"/>
</dbReference>
<dbReference type="GO" id="GO:0005829">
    <property type="term" value="C:cytosol"/>
    <property type="evidence" value="ECO:0007669"/>
    <property type="project" value="TreeGrafter"/>
</dbReference>
<reference evidence="6 7" key="1">
    <citation type="submission" date="2017-03" db="EMBL/GenBank/DDBJ databases">
        <title>Genome Survey of Euroglyphus maynei.</title>
        <authorList>
            <person name="Arlian L.G."/>
            <person name="Morgan M.S."/>
            <person name="Rider S.D."/>
        </authorList>
    </citation>
    <scope>NUCLEOTIDE SEQUENCE [LARGE SCALE GENOMIC DNA]</scope>
    <source>
        <strain evidence="6">Arlian Lab</strain>
        <tissue evidence="6">Whole body</tissue>
    </source>
</reference>
<keyword evidence="2" id="KW-0547">Nucleotide-binding</keyword>
<accession>A0A1Y3BHA0</accession>
<evidence type="ECO:0000256" key="1">
    <source>
        <dbReference type="ARBA" id="ARBA00022679"/>
    </source>
</evidence>
<feature type="non-terminal residue" evidence="6">
    <location>
        <position position="1"/>
    </location>
</feature>
<evidence type="ECO:0000259" key="5">
    <source>
        <dbReference type="PROSITE" id="PS50011"/>
    </source>
</evidence>
<dbReference type="GO" id="GO:0000422">
    <property type="term" value="P:autophagy of mitochondrion"/>
    <property type="evidence" value="ECO:0007669"/>
    <property type="project" value="TreeGrafter"/>
</dbReference>
<evidence type="ECO:0000256" key="2">
    <source>
        <dbReference type="ARBA" id="ARBA00022741"/>
    </source>
</evidence>
<evidence type="ECO:0000313" key="7">
    <source>
        <dbReference type="Proteomes" id="UP000194236"/>
    </source>
</evidence>
<dbReference type="GO" id="GO:0010508">
    <property type="term" value="P:positive regulation of autophagy"/>
    <property type="evidence" value="ECO:0007669"/>
    <property type="project" value="TreeGrafter"/>
</dbReference>
<feature type="non-terminal residue" evidence="6">
    <location>
        <position position="89"/>
    </location>
</feature>
<evidence type="ECO:0000256" key="3">
    <source>
        <dbReference type="ARBA" id="ARBA00022777"/>
    </source>
</evidence>
<dbReference type="GO" id="GO:0034727">
    <property type="term" value="P:piecemeal microautophagy of the nucleus"/>
    <property type="evidence" value="ECO:0007669"/>
    <property type="project" value="TreeGrafter"/>
</dbReference>
<dbReference type="GO" id="GO:0061709">
    <property type="term" value="P:reticulophagy"/>
    <property type="evidence" value="ECO:0007669"/>
    <property type="project" value="TreeGrafter"/>
</dbReference>
<dbReference type="PANTHER" id="PTHR24348">
    <property type="entry name" value="SERINE/THREONINE-PROTEIN KINASE UNC-51-RELATED"/>
    <property type="match status" value="1"/>
</dbReference>
<dbReference type="OrthoDB" id="346907at2759"/>
<dbReference type="InterPro" id="IPR011009">
    <property type="entry name" value="Kinase-like_dom_sf"/>
</dbReference>
<gene>
    <name evidence="6" type="ORF">BLA29_013487</name>
</gene>
<comment type="caution">
    <text evidence="6">The sequence shown here is derived from an EMBL/GenBank/DDBJ whole genome shotgun (WGS) entry which is preliminary data.</text>
</comment>
<dbReference type="Pfam" id="PF00069">
    <property type="entry name" value="Pkinase"/>
    <property type="match status" value="1"/>
</dbReference>
<dbReference type="EMBL" id="MUJZ01024328">
    <property type="protein sequence ID" value="OTF79203.1"/>
    <property type="molecule type" value="Genomic_DNA"/>
</dbReference>
<evidence type="ECO:0000313" key="6">
    <source>
        <dbReference type="EMBL" id="OTF79203.1"/>
    </source>
</evidence>
<dbReference type="Proteomes" id="UP000194236">
    <property type="component" value="Unassembled WGS sequence"/>
</dbReference>
<dbReference type="GO" id="GO:0000045">
    <property type="term" value="P:autophagosome assembly"/>
    <property type="evidence" value="ECO:0007669"/>
    <property type="project" value="TreeGrafter"/>
</dbReference>
<dbReference type="GO" id="GO:0048675">
    <property type="term" value="P:axon extension"/>
    <property type="evidence" value="ECO:0007669"/>
    <property type="project" value="TreeGrafter"/>
</dbReference>
<dbReference type="GO" id="GO:0034045">
    <property type="term" value="C:phagophore assembly site membrane"/>
    <property type="evidence" value="ECO:0007669"/>
    <property type="project" value="TreeGrafter"/>
</dbReference>
<organism evidence="6 7">
    <name type="scientific">Euroglyphus maynei</name>
    <name type="common">Mayne's house dust mite</name>
    <dbReference type="NCBI Taxonomy" id="6958"/>
    <lineage>
        <taxon>Eukaryota</taxon>
        <taxon>Metazoa</taxon>
        <taxon>Ecdysozoa</taxon>
        <taxon>Arthropoda</taxon>
        <taxon>Chelicerata</taxon>
        <taxon>Arachnida</taxon>
        <taxon>Acari</taxon>
        <taxon>Acariformes</taxon>
        <taxon>Sarcoptiformes</taxon>
        <taxon>Astigmata</taxon>
        <taxon>Psoroptidia</taxon>
        <taxon>Analgoidea</taxon>
        <taxon>Pyroglyphidae</taxon>
        <taxon>Pyroglyphinae</taxon>
        <taxon>Euroglyphus</taxon>
    </lineage>
</organism>
<keyword evidence="1" id="KW-0808">Transferase</keyword>
<dbReference type="Gene3D" id="1.10.510.10">
    <property type="entry name" value="Transferase(Phosphotransferase) domain 1"/>
    <property type="match status" value="1"/>
</dbReference>
<feature type="domain" description="Protein kinase" evidence="5">
    <location>
        <begin position="1"/>
        <end position="89"/>
    </location>
</feature>
<dbReference type="GO" id="GO:0004674">
    <property type="term" value="F:protein serine/threonine kinase activity"/>
    <property type="evidence" value="ECO:0007669"/>
    <property type="project" value="InterPro"/>
</dbReference>